<dbReference type="Proteomes" id="UP000032430">
    <property type="component" value="Plasmid II"/>
</dbReference>
<dbReference type="AlphaFoldDB" id="A0A098GBE8"/>
<dbReference type="RefSeq" id="WP_045097884.1">
    <property type="nucleotide sequence ID" value="NZ_LN614828.1"/>
</dbReference>
<keyword evidence="1" id="KW-0614">Plasmid</keyword>
<organism evidence="1 2">
    <name type="scientific">Legionella fallonii LLAP-10</name>
    <dbReference type="NCBI Taxonomy" id="1212491"/>
    <lineage>
        <taxon>Bacteria</taxon>
        <taxon>Pseudomonadati</taxon>
        <taxon>Pseudomonadota</taxon>
        <taxon>Gammaproteobacteria</taxon>
        <taxon>Legionellales</taxon>
        <taxon>Legionellaceae</taxon>
        <taxon>Legionella</taxon>
    </lineage>
</organism>
<evidence type="ECO:0000313" key="1">
    <source>
        <dbReference type="EMBL" id="CEG59307.1"/>
    </source>
</evidence>
<dbReference type="OrthoDB" id="5149874at2"/>
<gene>
    <name evidence="1" type="ORF">LFA_pA0209</name>
</gene>
<dbReference type="KEGG" id="lfa:LFA_pA0209"/>
<accession>A0A098GBE8</accession>
<proteinExistence type="predicted"/>
<dbReference type="HOGENOM" id="CLU_117685_1_0_6"/>
<sequence length="102" mass="11822">MIKHPLQIGSILYTSWGYEQTNIDFYQVIELIGTSTVVLRELAQERITERNDEFCGKTKAKPNCFIDEPFRKRANAQGQVRMSSFSHASLWDGVPLYYSSYH</sequence>
<keyword evidence="2" id="KW-1185">Reference proteome</keyword>
<geneLocation type="plasmid" evidence="2">
    <name>LLAP10_pA</name>
</geneLocation>
<name>A0A098GBE8_9GAMM</name>
<reference evidence="2" key="1">
    <citation type="submission" date="2014-09" db="EMBL/GenBank/DDBJ databases">
        <authorList>
            <person name="Gomez-Valero L."/>
        </authorList>
    </citation>
    <scope>NUCLEOTIDE SEQUENCE [LARGE SCALE GENOMIC DNA]</scope>
    <source>
        <strain evidence="2">ATCC700992</strain>
        <plasmid evidence="2">LLAP10_pA</plasmid>
    </source>
</reference>
<protein>
    <submittedName>
        <fullName evidence="1">Uncharacterized protein</fullName>
    </submittedName>
</protein>
<evidence type="ECO:0000313" key="2">
    <source>
        <dbReference type="Proteomes" id="UP000032430"/>
    </source>
</evidence>
<dbReference type="EMBL" id="LN614828">
    <property type="protein sequence ID" value="CEG59307.1"/>
    <property type="molecule type" value="Genomic_DNA"/>
</dbReference>